<sequence length="615" mass="69530">MDNNENIDSNDNSSDTNTANYNQGKNEIISEEIDFSKDDNDLTESTKNSKSKQENSVKTKTSSDKDDMNLDYSDHAFPCHPAPPVSIKLFIGRVPKSFEEEQLRPIFEEFGVVNEIVIIRDKITNIHKSSAFVKMASISEADNAIRSLNNQRTLDPQLGSLQVKYASGEIMKLGFPQSIESGIDQAKLFIGSLPKNITEENIKDMFSPYGTVEEVFIMKDNSTGLGKGCSFVKFSYKEQALYAINSLNGKKTLEGCVRPVEVRFAEPKSSKQSQISLTLQPMQGAPHGISPQPHVSSPNNINYGNNFGVNNNYPRQVGAWKEYYSGEGRPYYYNEQTNTTQWEMPKEFENIFMNNSPNMHGLSDSSGKKKREKKKASHLERKDNLSLASPPGANLFIFHVPNEWQQADLIQAFSPFGELLSARIATEKNTGRNRGFAFVSYENIESAAAAISQMNGFMALNKKLKVTVKKGEEEEMKKFVSQNGINSFPPMSRPQKNIPSQPNSAAQPNFPPHQNPQAQNFFYSNSNSYRSFSLKGKERRTPHVIWVPNVYTYLNIFLMHNSLNYESLFEQSPSRVGIPAKRVFTKYIKVVLMWKIEETRNVPILQEVNQHPKLK</sequence>
<evidence type="ECO:0000313" key="10">
    <source>
        <dbReference type="Proteomes" id="UP000078555"/>
    </source>
</evidence>
<dbReference type="AlphaFoldDB" id="A0A1A8YZN3"/>
<dbReference type="PANTHER" id="PTHR48025:SF1">
    <property type="entry name" value="RRM DOMAIN-CONTAINING PROTEIN"/>
    <property type="match status" value="1"/>
</dbReference>
<dbReference type="PROSITE" id="PS50020">
    <property type="entry name" value="WW_DOMAIN_2"/>
    <property type="match status" value="1"/>
</dbReference>
<dbReference type="Pfam" id="PF00076">
    <property type="entry name" value="RRM_1"/>
    <property type="match status" value="3"/>
</dbReference>
<dbReference type="InterPro" id="IPR035979">
    <property type="entry name" value="RBD_domain_sf"/>
</dbReference>
<dbReference type="EMBL" id="FLRE01000131">
    <property type="protein sequence ID" value="SBT37886.1"/>
    <property type="molecule type" value="Genomic_DNA"/>
</dbReference>
<dbReference type="Proteomes" id="UP000078550">
    <property type="component" value="Unassembled WGS sequence"/>
</dbReference>
<name>A0A1A8YZN3_PLAOA</name>
<dbReference type="GO" id="GO:0005634">
    <property type="term" value="C:nucleus"/>
    <property type="evidence" value="ECO:0007669"/>
    <property type="project" value="TreeGrafter"/>
</dbReference>
<evidence type="ECO:0000256" key="1">
    <source>
        <dbReference type="ARBA" id="ARBA00022737"/>
    </source>
</evidence>
<dbReference type="InterPro" id="IPR001202">
    <property type="entry name" value="WW_dom"/>
</dbReference>
<organism evidence="7 10">
    <name type="scientific">Plasmodium ovale wallikeri</name>
    <dbReference type="NCBI Taxonomy" id="864142"/>
    <lineage>
        <taxon>Eukaryota</taxon>
        <taxon>Sar</taxon>
        <taxon>Alveolata</taxon>
        <taxon>Apicomplexa</taxon>
        <taxon>Aconoidasida</taxon>
        <taxon>Haemosporida</taxon>
        <taxon>Plasmodiidae</taxon>
        <taxon>Plasmodium</taxon>
        <taxon>Plasmodium (Plasmodium)</taxon>
    </lineage>
</organism>
<dbReference type="GO" id="GO:0005737">
    <property type="term" value="C:cytoplasm"/>
    <property type="evidence" value="ECO:0007669"/>
    <property type="project" value="UniProtKB-ARBA"/>
</dbReference>
<evidence type="ECO:0000313" key="8">
    <source>
        <dbReference type="EMBL" id="SBT37886.1"/>
    </source>
</evidence>
<accession>A0A1A8YZN3</accession>
<dbReference type="Proteomes" id="UP000078555">
    <property type="component" value="Unassembled WGS sequence"/>
</dbReference>
<dbReference type="FunFam" id="3.30.70.330:FF:000383">
    <property type="entry name" value="Sex lethal, isoform D"/>
    <property type="match status" value="1"/>
</dbReference>
<feature type="compositionally biased region" description="Basic and acidic residues" evidence="4">
    <location>
        <begin position="51"/>
        <end position="67"/>
    </location>
</feature>
<dbReference type="PROSITE" id="PS50102">
    <property type="entry name" value="RRM"/>
    <property type="match status" value="3"/>
</dbReference>
<feature type="domain" description="WW" evidence="5">
    <location>
        <begin position="320"/>
        <end position="347"/>
    </location>
</feature>
<keyword evidence="1" id="KW-0677">Repeat</keyword>
<keyword evidence="10" id="KW-1185">Reference proteome</keyword>
<dbReference type="PRINTS" id="PR00961">
    <property type="entry name" value="HUDSXLRNA"/>
</dbReference>
<evidence type="ECO:0000256" key="4">
    <source>
        <dbReference type="SAM" id="MobiDB-lite"/>
    </source>
</evidence>
<dbReference type="CDD" id="cd12362">
    <property type="entry name" value="RRM3_CELF1-6"/>
    <property type="match status" value="1"/>
</dbReference>
<evidence type="ECO:0000256" key="3">
    <source>
        <dbReference type="PROSITE-ProRule" id="PRU00176"/>
    </source>
</evidence>
<feature type="domain" description="RRM" evidence="6">
    <location>
        <begin position="393"/>
        <end position="471"/>
    </location>
</feature>
<dbReference type="FunFam" id="3.30.70.330:FF:000359">
    <property type="entry name" value="CUGBP Elav-like family member 2"/>
    <property type="match status" value="1"/>
</dbReference>
<feature type="compositionally biased region" description="Low complexity" evidence="4">
    <location>
        <begin position="1"/>
        <end position="22"/>
    </location>
</feature>
<feature type="region of interest" description="Disordered" evidence="4">
    <location>
        <begin position="482"/>
        <end position="517"/>
    </location>
</feature>
<gene>
    <name evidence="7" type="ORF">POVWA1_035420</name>
    <name evidence="8" type="ORF">POVWA2_034680</name>
</gene>
<dbReference type="Pfam" id="PF00397">
    <property type="entry name" value="WW"/>
    <property type="match status" value="1"/>
</dbReference>
<keyword evidence="2 3" id="KW-0694">RNA-binding</keyword>
<proteinExistence type="predicted"/>
<reference evidence="7" key="1">
    <citation type="submission" date="2016-05" db="EMBL/GenBank/DDBJ databases">
        <authorList>
            <person name="Lavstsen T."/>
            <person name="Jespersen J.S."/>
        </authorList>
    </citation>
    <scope>NUCLEOTIDE SEQUENCE [LARGE SCALE GENOMIC DNA]</scope>
</reference>
<dbReference type="GO" id="GO:0009967">
    <property type="term" value="P:positive regulation of signal transduction"/>
    <property type="evidence" value="ECO:0007669"/>
    <property type="project" value="UniProtKB-ARBA"/>
</dbReference>
<dbReference type="Gene3D" id="3.30.70.330">
    <property type="match status" value="3"/>
</dbReference>
<dbReference type="GO" id="GO:1990904">
    <property type="term" value="C:ribonucleoprotein complex"/>
    <property type="evidence" value="ECO:0007669"/>
    <property type="project" value="InterPro"/>
</dbReference>
<protein>
    <submittedName>
        <fullName evidence="7">CUGBP Elav-like family member 1, putative</fullName>
    </submittedName>
</protein>
<dbReference type="GO" id="GO:0010629">
    <property type="term" value="P:negative regulation of gene expression"/>
    <property type="evidence" value="ECO:0007669"/>
    <property type="project" value="UniProtKB-ARBA"/>
</dbReference>
<evidence type="ECO:0000259" key="5">
    <source>
        <dbReference type="PROSITE" id="PS50020"/>
    </source>
</evidence>
<evidence type="ECO:0000313" key="9">
    <source>
        <dbReference type="Proteomes" id="UP000078550"/>
    </source>
</evidence>
<dbReference type="SUPFAM" id="SSF54928">
    <property type="entry name" value="RNA-binding domain, RBD"/>
    <property type="match status" value="2"/>
</dbReference>
<dbReference type="InterPro" id="IPR000504">
    <property type="entry name" value="RRM_dom"/>
</dbReference>
<feature type="domain" description="RRM" evidence="6">
    <location>
        <begin position="87"/>
        <end position="168"/>
    </location>
</feature>
<dbReference type="SMART" id="SM00360">
    <property type="entry name" value="RRM"/>
    <property type="match status" value="3"/>
</dbReference>
<dbReference type="InterPro" id="IPR050502">
    <property type="entry name" value="Euk_RNA-bind_prot"/>
</dbReference>
<dbReference type="Gene3D" id="2.20.70.10">
    <property type="match status" value="1"/>
</dbReference>
<dbReference type="CDD" id="cd00201">
    <property type="entry name" value="WW"/>
    <property type="match status" value="1"/>
</dbReference>
<feature type="region of interest" description="Disordered" evidence="4">
    <location>
        <begin position="1"/>
        <end position="67"/>
    </location>
</feature>
<dbReference type="PROSITE" id="PS01159">
    <property type="entry name" value="WW_DOMAIN_1"/>
    <property type="match status" value="1"/>
</dbReference>
<feature type="compositionally biased region" description="Polar residues" evidence="4">
    <location>
        <begin position="494"/>
        <end position="507"/>
    </location>
</feature>
<dbReference type="InterPro" id="IPR012677">
    <property type="entry name" value="Nucleotide-bd_a/b_plait_sf"/>
</dbReference>
<evidence type="ECO:0000259" key="6">
    <source>
        <dbReference type="PROSITE" id="PS50102"/>
    </source>
</evidence>
<dbReference type="InterPro" id="IPR036020">
    <property type="entry name" value="WW_dom_sf"/>
</dbReference>
<feature type="domain" description="RRM" evidence="6">
    <location>
        <begin position="186"/>
        <end position="267"/>
    </location>
</feature>
<dbReference type="SMART" id="SM00456">
    <property type="entry name" value="WW"/>
    <property type="match status" value="1"/>
</dbReference>
<dbReference type="SUPFAM" id="SSF51045">
    <property type="entry name" value="WW domain"/>
    <property type="match status" value="1"/>
</dbReference>
<evidence type="ECO:0000256" key="2">
    <source>
        <dbReference type="ARBA" id="ARBA00022884"/>
    </source>
</evidence>
<dbReference type="GO" id="GO:0003729">
    <property type="term" value="F:mRNA binding"/>
    <property type="evidence" value="ECO:0007669"/>
    <property type="project" value="UniProtKB-ARBA"/>
</dbReference>
<evidence type="ECO:0000313" key="7">
    <source>
        <dbReference type="EMBL" id="SBT37174.1"/>
    </source>
</evidence>
<feature type="region of interest" description="Disordered" evidence="4">
    <location>
        <begin position="354"/>
        <end position="386"/>
    </location>
</feature>
<dbReference type="PANTHER" id="PTHR48025">
    <property type="entry name" value="OS02G0815200 PROTEIN"/>
    <property type="match status" value="1"/>
</dbReference>
<dbReference type="EMBL" id="FLRD01000101">
    <property type="protein sequence ID" value="SBT37174.1"/>
    <property type="molecule type" value="Genomic_DNA"/>
</dbReference>
<dbReference type="InterPro" id="IPR002343">
    <property type="entry name" value="Hud_Sxl_RNA"/>
</dbReference>
<reference evidence="9 10" key="2">
    <citation type="submission" date="2016-05" db="EMBL/GenBank/DDBJ databases">
        <authorList>
            <person name="Naeem Raeece"/>
        </authorList>
    </citation>
    <scope>NUCLEOTIDE SEQUENCE [LARGE SCALE GENOMIC DNA]</scope>
</reference>